<keyword evidence="3" id="KW-1185">Reference proteome</keyword>
<dbReference type="EMBL" id="JAAIUW010000013">
    <property type="protein sequence ID" value="KAF7801422.1"/>
    <property type="molecule type" value="Genomic_DNA"/>
</dbReference>
<feature type="compositionally biased region" description="Polar residues" evidence="1">
    <location>
        <begin position="1"/>
        <end position="13"/>
    </location>
</feature>
<protein>
    <submittedName>
        <fullName evidence="2">Transcription factor MYB54-like</fullName>
    </submittedName>
</protein>
<sequence>MTMTNSSSISRNGGPTRICSRGHWRPNEDARLRELVAQKKLQIEVVQPAGSEDQQEGIHGGRRREASGYTQNVWRRRHLIDSNFLNSYPPHLFQTRLNYSLNLSLSTGGNDNNNNNNTTASWMGFCYGRRMRDAMVGVSDSSSSSGVSAIMQRESLGLNGEKDDDYGFVLNVMVV</sequence>
<gene>
    <name evidence="2" type="ORF">G2W53_040533</name>
</gene>
<proteinExistence type="predicted"/>
<dbReference type="Proteomes" id="UP000634136">
    <property type="component" value="Unassembled WGS sequence"/>
</dbReference>
<accession>A0A834SIF1</accession>
<feature type="region of interest" description="Disordered" evidence="1">
    <location>
        <begin position="1"/>
        <end position="24"/>
    </location>
</feature>
<reference evidence="2" key="1">
    <citation type="submission" date="2020-09" db="EMBL/GenBank/DDBJ databases">
        <title>Genome-Enabled Discovery of Anthraquinone Biosynthesis in Senna tora.</title>
        <authorList>
            <person name="Kang S.-H."/>
            <person name="Pandey R.P."/>
            <person name="Lee C.-M."/>
            <person name="Sim J.-S."/>
            <person name="Jeong J.-T."/>
            <person name="Choi B.-S."/>
            <person name="Jung M."/>
            <person name="Ginzburg D."/>
            <person name="Zhao K."/>
            <person name="Won S.Y."/>
            <person name="Oh T.-J."/>
            <person name="Yu Y."/>
            <person name="Kim N.-H."/>
            <person name="Lee O.R."/>
            <person name="Lee T.-H."/>
            <person name="Bashyal P."/>
            <person name="Kim T.-S."/>
            <person name="Lee W.-H."/>
            <person name="Kawkins C."/>
            <person name="Kim C.-K."/>
            <person name="Kim J.S."/>
            <person name="Ahn B.O."/>
            <person name="Rhee S.Y."/>
            <person name="Sohng J.K."/>
        </authorList>
    </citation>
    <scope>NUCLEOTIDE SEQUENCE</scope>
    <source>
        <tissue evidence="2">Leaf</tissue>
    </source>
</reference>
<evidence type="ECO:0000313" key="3">
    <source>
        <dbReference type="Proteomes" id="UP000634136"/>
    </source>
</evidence>
<evidence type="ECO:0000313" key="2">
    <source>
        <dbReference type="EMBL" id="KAF7801422.1"/>
    </source>
</evidence>
<comment type="caution">
    <text evidence="2">The sequence shown here is derived from an EMBL/GenBank/DDBJ whole genome shotgun (WGS) entry which is preliminary data.</text>
</comment>
<name>A0A834SIF1_9FABA</name>
<organism evidence="2 3">
    <name type="scientific">Senna tora</name>
    <dbReference type="NCBI Taxonomy" id="362788"/>
    <lineage>
        <taxon>Eukaryota</taxon>
        <taxon>Viridiplantae</taxon>
        <taxon>Streptophyta</taxon>
        <taxon>Embryophyta</taxon>
        <taxon>Tracheophyta</taxon>
        <taxon>Spermatophyta</taxon>
        <taxon>Magnoliopsida</taxon>
        <taxon>eudicotyledons</taxon>
        <taxon>Gunneridae</taxon>
        <taxon>Pentapetalae</taxon>
        <taxon>rosids</taxon>
        <taxon>fabids</taxon>
        <taxon>Fabales</taxon>
        <taxon>Fabaceae</taxon>
        <taxon>Caesalpinioideae</taxon>
        <taxon>Cassia clade</taxon>
        <taxon>Senna</taxon>
    </lineage>
</organism>
<dbReference type="AlphaFoldDB" id="A0A834SIF1"/>
<dbReference type="OrthoDB" id="10621025at2759"/>
<evidence type="ECO:0000256" key="1">
    <source>
        <dbReference type="SAM" id="MobiDB-lite"/>
    </source>
</evidence>